<feature type="region of interest" description="Disordered" evidence="1">
    <location>
        <begin position="86"/>
        <end position="105"/>
    </location>
</feature>
<reference evidence="2 3" key="1">
    <citation type="journal article" date="2011" name="J. Bacteriol.">
        <title>Genome of Ochrobactrum anthropi ATCC 49188 T, a versatile opportunistic pathogen and symbiont of several eukaryotic hosts.</title>
        <authorList>
            <person name="Chain P.S."/>
            <person name="Lang D.M."/>
            <person name="Comerci D.J."/>
            <person name="Malfatti S.A."/>
            <person name="Vergez L.M."/>
            <person name="Shin M."/>
            <person name="Ugalde R.A."/>
            <person name="Garcia E."/>
            <person name="Tolmasky M.E."/>
        </authorList>
    </citation>
    <scope>NUCLEOTIDE SEQUENCE [LARGE SCALE GENOMIC DNA]</scope>
    <source>
        <strain evidence="3">ATCC 49188 / DSM 6882 / CCUG 24695 / JCM 21032 / LMG 3331 / NBRC 15819 / NCTC 12168 / Alc 37</strain>
    </source>
</reference>
<dbReference type="Proteomes" id="UP000002301">
    <property type="component" value="Chromosome 1"/>
</dbReference>
<dbReference type="KEGG" id="oan:Oant_1554"/>
<dbReference type="EMBL" id="CP000758">
    <property type="protein sequence ID" value="ABS14270.1"/>
    <property type="molecule type" value="Genomic_DNA"/>
</dbReference>
<protein>
    <submittedName>
        <fullName evidence="2">Uncharacterized protein</fullName>
    </submittedName>
</protein>
<accession>A6WZ66</accession>
<proteinExistence type="predicted"/>
<sequence length="105" mass="11613">MVSLSARKGIAMQKSDCLHCRLLQTVNDFAEEFGSEEQPLNLSEILTDVAIFAVDLICMTVSEPEHRSAASNDLMLRYAHTLHHRLNNSDASDGEETPPPSAVHH</sequence>
<evidence type="ECO:0000313" key="3">
    <source>
        <dbReference type="Proteomes" id="UP000002301"/>
    </source>
</evidence>
<keyword evidence="3" id="KW-1185">Reference proteome</keyword>
<name>A6WZ66_BRUA4</name>
<evidence type="ECO:0000313" key="2">
    <source>
        <dbReference type="EMBL" id="ABS14270.1"/>
    </source>
</evidence>
<evidence type="ECO:0000256" key="1">
    <source>
        <dbReference type="SAM" id="MobiDB-lite"/>
    </source>
</evidence>
<dbReference type="HOGENOM" id="CLU_2233738_0_0_5"/>
<gene>
    <name evidence="2" type="ordered locus">Oant_1554</name>
</gene>
<organism evidence="2 3">
    <name type="scientific">Brucella anthropi (strain ATCC 49188 / DSM 6882 / CCUG 24695 / JCM 21032 / LMG 3331 / NBRC 15819 / NCTC 12168 / Alc 37)</name>
    <name type="common">Ochrobactrum anthropi</name>
    <dbReference type="NCBI Taxonomy" id="439375"/>
    <lineage>
        <taxon>Bacteria</taxon>
        <taxon>Pseudomonadati</taxon>
        <taxon>Pseudomonadota</taxon>
        <taxon>Alphaproteobacteria</taxon>
        <taxon>Hyphomicrobiales</taxon>
        <taxon>Brucellaceae</taxon>
        <taxon>Brucella/Ochrobactrum group</taxon>
        <taxon>Brucella</taxon>
    </lineage>
</organism>
<dbReference type="AlphaFoldDB" id="A6WZ66"/>